<dbReference type="Proteomes" id="UP000547614">
    <property type="component" value="Unassembled WGS sequence"/>
</dbReference>
<name>A0A839V584_9GAMM</name>
<gene>
    <name evidence="1" type="ORF">FHR94_001785</name>
</gene>
<dbReference type="EMBL" id="JACHXP010000007">
    <property type="protein sequence ID" value="MBB3190552.1"/>
    <property type="molecule type" value="Genomic_DNA"/>
</dbReference>
<protein>
    <submittedName>
        <fullName evidence="1">Uncharacterized protein</fullName>
    </submittedName>
</protein>
<dbReference type="AlphaFoldDB" id="A0A839V584"/>
<accession>A0A839V584</accession>
<evidence type="ECO:0000313" key="1">
    <source>
        <dbReference type="EMBL" id="MBB3190552.1"/>
    </source>
</evidence>
<evidence type="ECO:0000313" key="2">
    <source>
        <dbReference type="Proteomes" id="UP000547614"/>
    </source>
</evidence>
<sequence length="120" mass="12694">MSATPEAPRRHPTPVMGGVGKASSCLAPLVFLLGLLLVSASAQAIEVGERLAPWTLEDQFGDTVTLDEQTSLLRIPGLVAKFVLVPSMRSANYRALLDRENRVAPQPLGGDDNGTLAGSR</sequence>
<reference evidence="1 2" key="1">
    <citation type="submission" date="2020-08" db="EMBL/GenBank/DDBJ databases">
        <title>Genomic Encyclopedia of Type Strains, Phase III (KMG-III): the genomes of soil and plant-associated and newly described type strains.</title>
        <authorList>
            <person name="Whitman W."/>
        </authorList>
    </citation>
    <scope>NUCLEOTIDE SEQUENCE [LARGE SCALE GENOMIC DNA]</scope>
    <source>
        <strain evidence="1 2">CECT 7282</strain>
    </source>
</reference>
<keyword evidence="2" id="KW-1185">Reference proteome</keyword>
<comment type="caution">
    <text evidence="1">The sequence shown here is derived from an EMBL/GenBank/DDBJ whole genome shotgun (WGS) entry which is preliminary data.</text>
</comment>
<organism evidence="1 2">
    <name type="scientific">Halomonas cerina</name>
    <dbReference type="NCBI Taxonomy" id="447424"/>
    <lineage>
        <taxon>Bacteria</taxon>
        <taxon>Pseudomonadati</taxon>
        <taxon>Pseudomonadota</taxon>
        <taxon>Gammaproteobacteria</taxon>
        <taxon>Oceanospirillales</taxon>
        <taxon>Halomonadaceae</taxon>
        <taxon>Halomonas</taxon>
    </lineage>
</organism>
<dbReference type="RefSeq" id="WP_221188429.1">
    <property type="nucleotide sequence ID" value="NZ_JACHXP010000007.1"/>
</dbReference>
<proteinExistence type="predicted"/>